<organism evidence="1">
    <name type="scientific">Arundo donax</name>
    <name type="common">Giant reed</name>
    <name type="synonym">Donax arundinaceus</name>
    <dbReference type="NCBI Taxonomy" id="35708"/>
    <lineage>
        <taxon>Eukaryota</taxon>
        <taxon>Viridiplantae</taxon>
        <taxon>Streptophyta</taxon>
        <taxon>Embryophyta</taxon>
        <taxon>Tracheophyta</taxon>
        <taxon>Spermatophyta</taxon>
        <taxon>Magnoliopsida</taxon>
        <taxon>Liliopsida</taxon>
        <taxon>Poales</taxon>
        <taxon>Poaceae</taxon>
        <taxon>PACMAD clade</taxon>
        <taxon>Arundinoideae</taxon>
        <taxon>Arundineae</taxon>
        <taxon>Arundo</taxon>
    </lineage>
</organism>
<name>A0A0A9A4X5_ARUDO</name>
<sequence>MLHYTSCMFGPTCQTLFMARPAT</sequence>
<dbReference type="AlphaFoldDB" id="A0A0A9A4X5"/>
<evidence type="ECO:0000313" key="1">
    <source>
        <dbReference type="EMBL" id="JAD46121.1"/>
    </source>
</evidence>
<reference evidence="1" key="2">
    <citation type="journal article" date="2015" name="Data Brief">
        <title>Shoot transcriptome of the giant reed, Arundo donax.</title>
        <authorList>
            <person name="Barrero R.A."/>
            <person name="Guerrero F.D."/>
            <person name="Moolhuijzen P."/>
            <person name="Goolsby J.A."/>
            <person name="Tidwell J."/>
            <person name="Bellgard S.E."/>
            <person name="Bellgard M.I."/>
        </authorList>
    </citation>
    <scope>NUCLEOTIDE SEQUENCE</scope>
    <source>
        <tissue evidence="1">Shoot tissue taken approximately 20 cm above the soil surface</tissue>
    </source>
</reference>
<reference evidence="1" key="1">
    <citation type="submission" date="2014-09" db="EMBL/GenBank/DDBJ databases">
        <authorList>
            <person name="Magalhaes I.L.F."/>
            <person name="Oliveira U."/>
            <person name="Santos F.R."/>
            <person name="Vidigal T.H.D.A."/>
            <person name="Brescovit A.D."/>
            <person name="Santos A.J."/>
        </authorList>
    </citation>
    <scope>NUCLEOTIDE SEQUENCE</scope>
    <source>
        <tissue evidence="1">Shoot tissue taken approximately 20 cm above the soil surface</tissue>
    </source>
</reference>
<proteinExistence type="predicted"/>
<dbReference type="EMBL" id="GBRH01251774">
    <property type="protein sequence ID" value="JAD46121.1"/>
    <property type="molecule type" value="Transcribed_RNA"/>
</dbReference>
<protein>
    <submittedName>
        <fullName evidence="1">Uncharacterized protein</fullName>
    </submittedName>
</protein>
<accession>A0A0A9A4X5</accession>